<dbReference type="Proteomes" id="UP000800041">
    <property type="component" value="Unassembled WGS sequence"/>
</dbReference>
<gene>
    <name evidence="1" type="ORF">K402DRAFT_421450</name>
</gene>
<accession>A0A6G1GZ61</accession>
<keyword evidence="2" id="KW-1185">Reference proteome</keyword>
<proteinExistence type="predicted"/>
<name>A0A6G1GZ61_9PEZI</name>
<dbReference type="OrthoDB" id="2951834at2759"/>
<dbReference type="AlphaFoldDB" id="A0A6G1GZ61"/>
<reference evidence="1" key="1">
    <citation type="journal article" date="2020" name="Stud. Mycol.">
        <title>101 Dothideomycetes genomes: a test case for predicting lifestyles and emergence of pathogens.</title>
        <authorList>
            <person name="Haridas S."/>
            <person name="Albert R."/>
            <person name="Binder M."/>
            <person name="Bloem J."/>
            <person name="Labutti K."/>
            <person name="Salamov A."/>
            <person name="Andreopoulos B."/>
            <person name="Baker S."/>
            <person name="Barry K."/>
            <person name="Bills G."/>
            <person name="Bluhm B."/>
            <person name="Cannon C."/>
            <person name="Castanera R."/>
            <person name="Culley D."/>
            <person name="Daum C."/>
            <person name="Ezra D."/>
            <person name="Gonzalez J."/>
            <person name="Henrissat B."/>
            <person name="Kuo A."/>
            <person name="Liang C."/>
            <person name="Lipzen A."/>
            <person name="Lutzoni F."/>
            <person name="Magnuson J."/>
            <person name="Mondo S."/>
            <person name="Nolan M."/>
            <person name="Ohm R."/>
            <person name="Pangilinan J."/>
            <person name="Park H.-J."/>
            <person name="Ramirez L."/>
            <person name="Alfaro M."/>
            <person name="Sun H."/>
            <person name="Tritt A."/>
            <person name="Yoshinaga Y."/>
            <person name="Zwiers L.-H."/>
            <person name="Turgeon B."/>
            <person name="Goodwin S."/>
            <person name="Spatafora J."/>
            <person name="Crous P."/>
            <person name="Grigoriev I."/>
        </authorList>
    </citation>
    <scope>NUCLEOTIDE SEQUENCE</scope>
    <source>
        <strain evidence="1">CBS 113979</strain>
    </source>
</reference>
<protein>
    <submittedName>
        <fullName evidence="1">Uncharacterized protein</fullName>
    </submittedName>
</protein>
<evidence type="ECO:0000313" key="2">
    <source>
        <dbReference type="Proteomes" id="UP000800041"/>
    </source>
</evidence>
<evidence type="ECO:0000313" key="1">
    <source>
        <dbReference type="EMBL" id="KAF1986241.1"/>
    </source>
</evidence>
<sequence length="232" mass="25812">MASTDSVTTNNNDANSASLLTIPPELRLQIYSYLFNQPGPIPKKLYNVVVPSTPLLPRRLLLIHPLITAEIPPHYYSVALFILPLQASYAFVSHIGRSPHLSRMRNLEIRLIDDVGGKGGLQAVVGTLKAAVDVLLEKGCPRIKKVIVGSEQNPQGWLPLAWKRDNLFEETIYQVMEQLRRLQELYPGVTFKAGTVSLAAGVDLSGTFADVRERKEMGRKRLETKLKDTVEA</sequence>
<organism evidence="1 2">
    <name type="scientific">Aulographum hederae CBS 113979</name>
    <dbReference type="NCBI Taxonomy" id="1176131"/>
    <lineage>
        <taxon>Eukaryota</taxon>
        <taxon>Fungi</taxon>
        <taxon>Dikarya</taxon>
        <taxon>Ascomycota</taxon>
        <taxon>Pezizomycotina</taxon>
        <taxon>Dothideomycetes</taxon>
        <taxon>Pleosporomycetidae</taxon>
        <taxon>Aulographales</taxon>
        <taxon>Aulographaceae</taxon>
    </lineage>
</organism>
<dbReference type="EMBL" id="ML977158">
    <property type="protein sequence ID" value="KAF1986241.1"/>
    <property type="molecule type" value="Genomic_DNA"/>
</dbReference>